<comment type="caution">
    <text evidence="2">The sequence shown here is derived from an EMBL/GenBank/DDBJ whole genome shotgun (WGS) entry which is preliminary data.</text>
</comment>
<dbReference type="GO" id="GO:0005737">
    <property type="term" value="C:cytoplasm"/>
    <property type="evidence" value="ECO:0007669"/>
    <property type="project" value="TreeGrafter"/>
</dbReference>
<name>A0A412FWY0_9FIRM</name>
<evidence type="ECO:0000259" key="1">
    <source>
        <dbReference type="Pfam" id="PF01965"/>
    </source>
</evidence>
<dbReference type="InterPro" id="IPR050325">
    <property type="entry name" value="Prot/Nucl_acid_deglycase"/>
</dbReference>
<evidence type="ECO:0000313" key="2">
    <source>
        <dbReference type="EMBL" id="RGR72668.1"/>
    </source>
</evidence>
<organism evidence="2 3">
    <name type="scientific">Holdemania filiformis</name>
    <dbReference type="NCBI Taxonomy" id="61171"/>
    <lineage>
        <taxon>Bacteria</taxon>
        <taxon>Bacillati</taxon>
        <taxon>Bacillota</taxon>
        <taxon>Erysipelotrichia</taxon>
        <taxon>Erysipelotrichales</taxon>
        <taxon>Erysipelotrichaceae</taxon>
        <taxon>Holdemania</taxon>
    </lineage>
</organism>
<protein>
    <submittedName>
        <fullName evidence="2">DJ-1/PfpI family protein</fullName>
    </submittedName>
</protein>
<dbReference type="Proteomes" id="UP000284178">
    <property type="component" value="Unassembled WGS sequence"/>
</dbReference>
<dbReference type="InterPro" id="IPR029062">
    <property type="entry name" value="Class_I_gatase-like"/>
</dbReference>
<evidence type="ECO:0000313" key="3">
    <source>
        <dbReference type="Proteomes" id="UP000284178"/>
    </source>
</evidence>
<gene>
    <name evidence="2" type="ORF">DWY25_11420</name>
</gene>
<dbReference type="InterPro" id="IPR002818">
    <property type="entry name" value="DJ-1/PfpI"/>
</dbReference>
<dbReference type="GeneID" id="83016001"/>
<dbReference type="SUPFAM" id="SSF52317">
    <property type="entry name" value="Class I glutamine amidotransferase-like"/>
    <property type="match status" value="1"/>
</dbReference>
<dbReference type="Pfam" id="PF01965">
    <property type="entry name" value="DJ-1_PfpI"/>
    <property type="match status" value="1"/>
</dbReference>
<accession>A0A412FWY0</accession>
<feature type="domain" description="DJ-1/PfpI" evidence="1">
    <location>
        <begin position="1"/>
        <end position="160"/>
    </location>
</feature>
<proteinExistence type="predicted"/>
<reference evidence="2 3" key="1">
    <citation type="submission" date="2018-08" db="EMBL/GenBank/DDBJ databases">
        <title>A genome reference for cultivated species of the human gut microbiota.</title>
        <authorList>
            <person name="Zou Y."/>
            <person name="Xue W."/>
            <person name="Luo G."/>
        </authorList>
    </citation>
    <scope>NUCLEOTIDE SEQUENCE [LARGE SCALE GENOMIC DNA]</scope>
    <source>
        <strain evidence="2 3">AF24-29</strain>
    </source>
</reference>
<dbReference type="CDD" id="cd03135">
    <property type="entry name" value="GATase1_DJ-1"/>
    <property type="match status" value="1"/>
</dbReference>
<dbReference type="RefSeq" id="WP_117895346.1">
    <property type="nucleotide sequence ID" value="NZ_CABJCV010000014.1"/>
</dbReference>
<dbReference type="PANTHER" id="PTHR48094:SF12">
    <property type="entry name" value="PARKINSON DISEASE PROTEIN 7 HOMOLOG"/>
    <property type="match status" value="1"/>
</dbReference>
<sequence length="177" mass="19338">MRICTILGKGYEEIEAIGTLALLKRSGLEADLYGISGEKTTGKHDLPICSLLPLSGLNPENYDCLLLPGGPHYALLESSEDVKQIILKFKALDKPIAAICAAPTILGHLGLLKGKRYTCFTSMNEDFGGTYVDQYTVTDGNLITGRSAAATIDFAFAIIEKLQGTEQKEFIQRQIYY</sequence>
<dbReference type="EMBL" id="QRUP01000014">
    <property type="protein sequence ID" value="RGR72668.1"/>
    <property type="molecule type" value="Genomic_DNA"/>
</dbReference>
<dbReference type="Gene3D" id="3.40.50.880">
    <property type="match status" value="1"/>
</dbReference>
<dbReference type="AlphaFoldDB" id="A0A412FWY0"/>
<keyword evidence="3" id="KW-1185">Reference proteome</keyword>
<dbReference type="PANTHER" id="PTHR48094">
    <property type="entry name" value="PROTEIN/NUCLEIC ACID DEGLYCASE DJ-1-RELATED"/>
    <property type="match status" value="1"/>
</dbReference>